<accession>A0A7W7VDN8</accession>
<dbReference type="SUPFAM" id="SSF110849">
    <property type="entry name" value="ParB/Sulfiredoxin"/>
    <property type="match status" value="1"/>
</dbReference>
<dbReference type="Gene3D" id="3.90.1530.10">
    <property type="entry name" value="Conserved hypothetical protein from pyrococcus furiosus pfu- 392566-001, ParB domain"/>
    <property type="match status" value="1"/>
</dbReference>
<organism evidence="2 3">
    <name type="scientific">Actinophytocola algeriensis</name>
    <dbReference type="NCBI Taxonomy" id="1768010"/>
    <lineage>
        <taxon>Bacteria</taxon>
        <taxon>Bacillati</taxon>
        <taxon>Actinomycetota</taxon>
        <taxon>Actinomycetes</taxon>
        <taxon>Pseudonocardiales</taxon>
        <taxon>Pseudonocardiaceae</taxon>
    </lineage>
</organism>
<sequence length="350" mass="38707">MKYLETIPQALVKFRRARYMSNVPGPSSTLGVTVDCESAVPEETEVSSPVRTVRLDELAPADSPRSDGEDEAHVRLLASADTRLPPILVHRGTMRVIDGMHRLRAARLRGDETIEVRYYEGCAELAFVLGVRANVTHGLPLSLADREAAAVRILALYPQWSDRAIARASGLAAKTVKGIRRCTTGDLPQLHTRVGQDGRVRPVDSARGRILASEVLAARPGASLREVARVAGISPSTVRDVQQRVRRGEDPVPPKRRVHAPSRRRTTTWDQTAALQTLMQDPSLRLSAKGRELLRWLRVIAVERLEWHQVVDTVPGHCMETVAEVARGCAQELQNLADELERRNPMGDHA</sequence>
<dbReference type="Proteomes" id="UP000520767">
    <property type="component" value="Unassembled WGS sequence"/>
</dbReference>
<dbReference type="SMART" id="SM00470">
    <property type="entry name" value="ParB"/>
    <property type="match status" value="1"/>
</dbReference>
<proteinExistence type="predicted"/>
<evidence type="ECO:0000259" key="1">
    <source>
        <dbReference type="SMART" id="SM00470"/>
    </source>
</evidence>
<feature type="domain" description="ParB-like N-terminal" evidence="1">
    <location>
        <begin position="51"/>
        <end position="135"/>
    </location>
</feature>
<evidence type="ECO:0000313" key="3">
    <source>
        <dbReference type="Proteomes" id="UP000520767"/>
    </source>
</evidence>
<reference evidence="2 3" key="1">
    <citation type="submission" date="2020-08" db="EMBL/GenBank/DDBJ databases">
        <title>Genomic Encyclopedia of Type Strains, Phase III (KMG-III): the genomes of soil and plant-associated and newly described type strains.</title>
        <authorList>
            <person name="Whitman W."/>
        </authorList>
    </citation>
    <scope>NUCLEOTIDE SEQUENCE [LARGE SCALE GENOMIC DNA]</scope>
    <source>
        <strain evidence="2 3">CECT 8960</strain>
    </source>
</reference>
<dbReference type="InterPro" id="IPR003115">
    <property type="entry name" value="ParB_N"/>
</dbReference>
<dbReference type="AlphaFoldDB" id="A0A7W7VDN8"/>
<keyword evidence="3" id="KW-1185">Reference proteome</keyword>
<dbReference type="CDD" id="cd16387">
    <property type="entry name" value="ParB_N_Srx"/>
    <property type="match status" value="1"/>
</dbReference>
<dbReference type="EMBL" id="JACHJQ010000002">
    <property type="protein sequence ID" value="MBB4906180.1"/>
    <property type="molecule type" value="Genomic_DNA"/>
</dbReference>
<comment type="caution">
    <text evidence="2">The sequence shown here is derived from an EMBL/GenBank/DDBJ whole genome shotgun (WGS) entry which is preliminary data.</text>
</comment>
<name>A0A7W7VDN8_9PSEU</name>
<dbReference type="RefSeq" id="WP_225943771.1">
    <property type="nucleotide sequence ID" value="NZ_JACHJQ010000002.1"/>
</dbReference>
<gene>
    <name evidence="2" type="ORF">FHR82_002397</name>
</gene>
<protein>
    <submittedName>
        <fullName evidence="2">ParB-like chromosome segregation protein Spo0J</fullName>
    </submittedName>
</protein>
<dbReference type="InterPro" id="IPR036086">
    <property type="entry name" value="ParB/Sulfiredoxin_sf"/>
</dbReference>
<evidence type="ECO:0000313" key="2">
    <source>
        <dbReference type="EMBL" id="MBB4906180.1"/>
    </source>
</evidence>